<dbReference type="PANTHER" id="PTHR43176:SF3">
    <property type="entry name" value="3-HYDROXYISOBUTYRYL-COA HYDROLASE, MITOCHONDRIAL"/>
    <property type="match status" value="1"/>
</dbReference>
<evidence type="ECO:0000313" key="9">
    <source>
        <dbReference type="Proteomes" id="UP001172681"/>
    </source>
</evidence>
<gene>
    <name evidence="8" type="primary">EHD3_2</name>
    <name evidence="8" type="ORF">H2204_009954</name>
</gene>
<dbReference type="Gene3D" id="3.90.226.10">
    <property type="entry name" value="2-enoyl-CoA Hydratase, Chain A, domain 1"/>
    <property type="match status" value="1"/>
</dbReference>
<dbReference type="InterPro" id="IPR045004">
    <property type="entry name" value="ECH_dom"/>
</dbReference>
<dbReference type="FunFam" id="3.90.226.10:FF:000026">
    <property type="entry name" value="3-hydroxyisobutyryl-CoA hydrolase, mitochondrial"/>
    <property type="match status" value="1"/>
</dbReference>
<comment type="caution">
    <text evidence="8">The sequence shown here is derived from an EMBL/GenBank/DDBJ whole genome shotgun (WGS) entry which is preliminary data.</text>
</comment>
<dbReference type="EMBL" id="JAPDRN010000081">
    <property type="protein sequence ID" value="KAJ9626684.1"/>
    <property type="molecule type" value="Genomic_DNA"/>
</dbReference>
<evidence type="ECO:0000259" key="7">
    <source>
        <dbReference type="Pfam" id="PF16113"/>
    </source>
</evidence>
<sequence>MPLRAKIRDPASALGQTETDRISVEEMTEIQPLPDDEKDDVVFKIRGTVGMIQLNRPKKLNSLNGSMIRKIIPVLKRWETSDLVNCVVISGAGGKAFCAGGDVAALALQNIKDGPPGQRESTEYFAVEYKLNHLIATYTKPYIAIINGITMGGGMGLSCHAPFRIATEKTLFAMPETDIGLFPDVGGGFFLSRLDGGIGPYLAITSSRLRGIQAYYAGVATHYTKSSTIPDLVDQLVTVCAKSLTREMSCPERLKVLNAFLTQYSTSTPHDDPIQLAGELRLCIDEVFSLPTTVSQILDRLAAISEDGASSRPKLLRDWAAKTRRAIVEGKSPTSMAVTLRQLEFAQQWDIKETFKMEHIVAATFMRHPDFVQGVKSKLIDKPASKPTWDPPTAGEVPNGVVDKFFQRPTGLPALKLFDEEHRENYTQYPHAWTALPSETRIRELLKAVPMDDSPAQTLREIARQLGKDTGNIAGVYLKVMDVWSRVNMPRVAV</sequence>
<keyword evidence="4 8" id="KW-0378">Hydrolase</keyword>
<accession>A0AA38XWX3</accession>
<dbReference type="GO" id="GO:0006574">
    <property type="term" value="P:L-valine catabolic process"/>
    <property type="evidence" value="ECO:0007669"/>
    <property type="project" value="TreeGrafter"/>
</dbReference>
<evidence type="ECO:0000256" key="2">
    <source>
        <dbReference type="ARBA" id="ARBA00004173"/>
    </source>
</evidence>
<organism evidence="8 9">
    <name type="scientific">Knufia peltigerae</name>
    <dbReference type="NCBI Taxonomy" id="1002370"/>
    <lineage>
        <taxon>Eukaryota</taxon>
        <taxon>Fungi</taxon>
        <taxon>Dikarya</taxon>
        <taxon>Ascomycota</taxon>
        <taxon>Pezizomycotina</taxon>
        <taxon>Eurotiomycetes</taxon>
        <taxon>Chaetothyriomycetidae</taxon>
        <taxon>Chaetothyriales</taxon>
        <taxon>Trichomeriaceae</taxon>
        <taxon>Knufia</taxon>
    </lineage>
</organism>
<dbReference type="Proteomes" id="UP001172681">
    <property type="component" value="Unassembled WGS sequence"/>
</dbReference>
<dbReference type="AlphaFoldDB" id="A0AA38XWX3"/>
<dbReference type="GO" id="GO:0003860">
    <property type="term" value="F:3-hydroxyisobutyryl-CoA hydrolase activity"/>
    <property type="evidence" value="ECO:0007669"/>
    <property type="project" value="UniProtKB-EC"/>
</dbReference>
<dbReference type="InterPro" id="IPR032259">
    <property type="entry name" value="HIBYL-CoA-H"/>
</dbReference>
<dbReference type="SUPFAM" id="SSF52096">
    <property type="entry name" value="ClpP/crotonase"/>
    <property type="match status" value="1"/>
</dbReference>
<evidence type="ECO:0000256" key="1">
    <source>
        <dbReference type="ARBA" id="ARBA00001709"/>
    </source>
</evidence>
<evidence type="ECO:0000313" key="8">
    <source>
        <dbReference type="EMBL" id="KAJ9626684.1"/>
    </source>
</evidence>
<dbReference type="GO" id="GO:0005739">
    <property type="term" value="C:mitochondrion"/>
    <property type="evidence" value="ECO:0007669"/>
    <property type="project" value="UniProtKB-SubCell"/>
</dbReference>
<name>A0AA38XWX3_9EURO</name>
<keyword evidence="9" id="KW-1185">Reference proteome</keyword>
<evidence type="ECO:0000256" key="5">
    <source>
        <dbReference type="ARBA" id="ARBA00023128"/>
    </source>
</evidence>
<dbReference type="NCBIfam" id="NF004127">
    <property type="entry name" value="PRK05617.1"/>
    <property type="match status" value="1"/>
</dbReference>
<evidence type="ECO:0000256" key="6">
    <source>
        <dbReference type="ARBA" id="ARBA00031181"/>
    </source>
</evidence>
<protein>
    <recommendedName>
        <fullName evidence="3">3-hydroxyisobutyryl-CoA hydrolase</fullName>
        <ecNumber evidence="3">3.1.2.4</ecNumber>
    </recommendedName>
    <alternativeName>
        <fullName evidence="6">3-hydroxyisobutyryl-coenzyme A hydrolase</fullName>
    </alternativeName>
</protein>
<evidence type="ECO:0000256" key="4">
    <source>
        <dbReference type="ARBA" id="ARBA00022801"/>
    </source>
</evidence>
<feature type="domain" description="Enoyl-CoA hydratase/isomerase" evidence="7">
    <location>
        <begin position="49"/>
        <end position="406"/>
    </location>
</feature>
<comment type="catalytic activity">
    <reaction evidence="1">
        <text>3-hydroxy-2-methylpropanoyl-CoA + H2O = 3-hydroxy-2-methylpropanoate + CoA + H(+)</text>
        <dbReference type="Rhea" id="RHEA:20888"/>
        <dbReference type="ChEBI" id="CHEBI:11805"/>
        <dbReference type="ChEBI" id="CHEBI:15377"/>
        <dbReference type="ChEBI" id="CHEBI:15378"/>
        <dbReference type="ChEBI" id="CHEBI:57287"/>
        <dbReference type="ChEBI" id="CHEBI:57340"/>
        <dbReference type="EC" id="3.1.2.4"/>
    </reaction>
</comment>
<dbReference type="Pfam" id="PF16113">
    <property type="entry name" value="ECH_2"/>
    <property type="match status" value="1"/>
</dbReference>
<dbReference type="EC" id="3.1.2.4" evidence="3"/>
<dbReference type="PANTHER" id="PTHR43176">
    <property type="entry name" value="3-HYDROXYISOBUTYRYL-COA HYDROLASE-RELATED"/>
    <property type="match status" value="1"/>
</dbReference>
<proteinExistence type="predicted"/>
<comment type="subcellular location">
    <subcellularLocation>
        <location evidence="2">Mitochondrion</location>
    </subcellularLocation>
</comment>
<keyword evidence="5" id="KW-0496">Mitochondrion</keyword>
<dbReference type="InterPro" id="IPR029045">
    <property type="entry name" value="ClpP/crotonase-like_dom_sf"/>
</dbReference>
<reference evidence="8" key="1">
    <citation type="submission" date="2022-10" db="EMBL/GenBank/DDBJ databases">
        <title>Culturing micro-colonial fungi from biological soil crusts in the Mojave desert and describing Neophaeococcomyces mojavensis, and introducing the new genera and species Taxawa tesnikishii.</title>
        <authorList>
            <person name="Kurbessoian T."/>
            <person name="Stajich J.E."/>
        </authorList>
    </citation>
    <scope>NUCLEOTIDE SEQUENCE</scope>
    <source>
        <strain evidence="8">TK_35</strain>
    </source>
</reference>
<evidence type="ECO:0000256" key="3">
    <source>
        <dbReference type="ARBA" id="ARBA00011915"/>
    </source>
</evidence>
<dbReference type="CDD" id="cd06558">
    <property type="entry name" value="crotonase-like"/>
    <property type="match status" value="1"/>
</dbReference>